<evidence type="ECO:0000313" key="4">
    <source>
        <dbReference type="Proteomes" id="UP000009328"/>
    </source>
</evidence>
<comment type="similarity">
    <text evidence="1">Belongs to the PET191 family.</text>
</comment>
<protein>
    <recommendedName>
        <fullName evidence="5">Cytochrome c oxidase assembly factor 5</fullName>
    </recommendedName>
</protein>
<dbReference type="Proteomes" id="UP000009328">
    <property type="component" value="Unassembled WGS sequence"/>
</dbReference>
<dbReference type="PANTHER" id="PTHR28627">
    <property type="entry name" value="CYTOCHROME C OXIDASE ASSEMBLY FACTOR 5"/>
    <property type="match status" value="1"/>
</dbReference>
<dbReference type="STRING" id="1206466.K0KK29"/>
<dbReference type="InterPro" id="IPR018793">
    <property type="entry name" value="Cyt_c_oxidase_assmbl_Pet191"/>
</dbReference>
<dbReference type="Pfam" id="PF10203">
    <property type="entry name" value="Pet191_N"/>
    <property type="match status" value="1"/>
</dbReference>
<proteinExistence type="inferred from homology"/>
<evidence type="ECO:0000256" key="2">
    <source>
        <dbReference type="ARBA" id="ARBA00023157"/>
    </source>
</evidence>
<dbReference type="FunCoup" id="K0KK29">
    <property type="interactions" value="284"/>
</dbReference>
<dbReference type="PANTHER" id="PTHR28627:SF1">
    <property type="entry name" value="CYTOCHROME C OXIDASE ASSEMBLY FACTOR 5"/>
    <property type="match status" value="1"/>
</dbReference>
<evidence type="ECO:0008006" key="5">
    <source>
        <dbReference type="Google" id="ProtNLM"/>
    </source>
</evidence>
<dbReference type="GO" id="GO:0033617">
    <property type="term" value="P:mitochondrial respiratory chain complex IV assembly"/>
    <property type="evidence" value="ECO:0007669"/>
    <property type="project" value="TreeGrafter"/>
</dbReference>
<evidence type="ECO:0000313" key="3">
    <source>
        <dbReference type="EMBL" id="CCH42532.1"/>
    </source>
</evidence>
<dbReference type="eggNOG" id="KOG4114">
    <property type="taxonomic scope" value="Eukaryota"/>
</dbReference>
<evidence type="ECO:0000256" key="1">
    <source>
        <dbReference type="ARBA" id="ARBA00007785"/>
    </source>
</evidence>
<accession>K0KK29</accession>
<sequence length="121" mass="14136">MQNESLTFIETIQATEWEEDQRKAVAICLQRSPCVLIERNSPKECVENPELAKDLPELCKSLMKSFWDCKKGWFDMSKRFRGNAPLSSGKYDEQYDKLSSGDFDPMEEFKKLQQLDSSRKE</sequence>
<reference evidence="3 4" key="1">
    <citation type="journal article" date="2012" name="Eukaryot. Cell">
        <title>Draft genome sequence of Wickerhamomyces ciferrii NRRL Y-1031 F-60-10.</title>
        <authorList>
            <person name="Schneider J."/>
            <person name="Andrea H."/>
            <person name="Blom J."/>
            <person name="Jaenicke S."/>
            <person name="Ruckert C."/>
            <person name="Schorsch C."/>
            <person name="Szczepanowski R."/>
            <person name="Farwick M."/>
            <person name="Goesmann A."/>
            <person name="Puhler A."/>
            <person name="Schaffer S."/>
            <person name="Tauch A."/>
            <person name="Kohler T."/>
            <person name="Brinkrolf K."/>
        </authorList>
    </citation>
    <scope>NUCLEOTIDE SEQUENCE [LARGE SCALE GENOMIC DNA]</scope>
    <source>
        <strain evidence="4">ATCC 14091 / BCRC 22168 / CBS 111 / JCM 3599 / NBRC 0793 / NRRL Y-1031 F-60-10</strain>
    </source>
</reference>
<comment type="caution">
    <text evidence="3">The sequence shown here is derived from an EMBL/GenBank/DDBJ whole genome shotgun (WGS) entry which is preliminary data.</text>
</comment>
<name>K0KK29_WICCF</name>
<dbReference type="GO" id="GO:0005739">
    <property type="term" value="C:mitochondrion"/>
    <property type="evidence" value="ECO:0007669"/>
    <property type="project" value="TreeGrafter"/>
</dbReference>
<keyword evidence="2" id="KW-1015">Disulfide bond</keyword>
<dbReference type="PROSITE" id="PS51808">
    <property type="entry name" value="CHCH"/>
    <property type="match status" value="1"/>
</dbReference>
<dbReference type="AlphaFoldDB" id="K0KK29"/>
<organism evidence="3 4">
    <name type="scientific">Wickerhamomyces ciferrii (strain ATCC 14091 / BCRC 22168 / CBS 111 / JCM 3599 / NBRC 0793 / NRRL Y-1031 F-60-10)</name>
    <name type="common">Yeast</name>
    <name type="synonym">Pichia ciferrii</name>
    <dbReference type="NCBI Taxonomy" id="1206466"/>
    <lineage>
        <taxon>Eukaryota</taxon>
        <taxon>Fungi</taxon>
        <taxon>Dikarya</taxon>
        <taxon>Ascomycota</taxon>
        <taxon>Saccharomycotina</taxon>
        <taxon>Saccharomycetes</taxon>
        <taxon>Phaffomycetales</taxon>
        <taxon>Wickerhamomycetaceae</taxon>
        <taxon>Wickerhamomyces</taxon>
    </lineage>
</organism>
<dbReference type="EMBL" id="CAIF01000048">
    <property type="protein sequence ID" value="CCH42532.1"/>
    <property type="molecule type" value="Genomic_DNA"/>
</dbReference>
<gene>
    <name evidence="3" type="ORF">BN7_2076</name>
</gene>
<dbReference type="HOGENOM" id="CLU_138069_1_0_1"/>
<dbReference type="InParanoid" id="K0KK29"/>
<keyword evidence="4" id="KW-1185">Reference proteome</keyword>